<keyword evidence="4" id="KW-1185">Reference proteome</keyword>
<dbReference type="Gene3D" id="3.80.10.10">
    <property type="entry name" value="Ribonuclease Inhibitor"/>
    <property type="match status" value="1"/>
</dbReference>
<dbReference type="InterPro" id="IPR032675">
    <property type="entry name" value="LRR_dom_sf"/>
</dbReference>
<evidence type="ECO:0000313" key="3">
    <source>
        <dbReference type="EMBL" id="CAL1702955.1"/>
    </source>
</evidence>
<evidence type="ECO:0008006" key="5">
    <source>
        <dbReference type="Google" id="ProtNLM"/>
    </source>
</evidence>
<protein>
    <recommendedName>
        <fullName evidence="5">F-box domain-containing protein</fullName>
    </recommendedName>
</protein>
<dbReference type="EMBL" id="OZ037945">
    <property type="protein sequence ID" value="CAL1702955.1"/>
    <property type="molecule type" value="Genomic_DNA"/>
</dbReference>
<feature type="coiled-coil region" evidence="1">
    <location>
        <begin position="574"/>
        <end position="601"/>
    </location>
</feature>
<evidence type="ECO:0000256" key="1">
    <source>
        <dbReference type="SAM" id="Coils"/>
    </source>
</evidence>
<dbReference type="Proteomes" id="UP001497453">
    <property type="component" value="Chromosome 2"/>
</dbReference>
<name>A0ABP1D506_9APHY</name>
<reference evidence="4" key="1">
    <citation type="submission" date="2024-04" db="EMBL/GenBank/DDBJ databases">
        <authorList>
            <person name="Shaw F."/>
            <person name="Minotto A."/>
        </authorList>
    </citation>
    <scope>NUCLEOTIDE SEQUENCE [LARGE SCALE GENOMIC DNA]</scope>
</reference>
<feature type="region of interest" description="Disordered" evidence="2">
    <location>
        <begin position="82"/>
        <end position="110"/>
    </location>
</feature>
<evidence type="ECO:0000313" key="4">
    <source>
        <dbReference type="Proteomes" id="UP001497453"/>
    </source>
</evidence>
<gene>
    <name evidence="3" type="ORF">GFSPODELE1_LOCUS4324</name>
</gene>
<sequence length="604" mass="69359">MQSSLVSAAQTEANTNTRTPAMVKAVLQMKSLLPVIVPYLDNKDIASLRLVSRHIKGYLPASFFWRKVNGVERLLRVSPVPEEPARELARTDSQMSNKYDNDPDAPSVPGRFPRPYSVEHVYETIFDDARLNVNVWDNFKNHARLINTFSYTSSTIQQRLQRDGIWLARENRFSMIVKHYPGPGPIFPNLQNLTWSCPDDARLFDTLLNIIPPGLLEFTFCTGVPPHARKLQTLLASLPQRAPNLVKLRLEFSYSLTEDNIDGMLGRMVSQFSNLQVLELVGFCLPPKLLEVLSRLPALREIRIVEPDRILTPGERELRLKAPLRPNAFPALTHLIIIARLSYVECLLNTPHSFKSLQELDITIVDSNQLNGRSIKRFCTIVSSNFPTLRSLALREEDALNQPMDIDAEFFQPLAQCKQLECFVVDWYQDFRLRPSTLKALVKDWPLLKHIEIRSVTAYLSLRNLLLLTRHCRLLREVQIPLRLLVGHVNVTESLNMYKRSGQDIWRAQNLRELRFTLGTAEVQSKEEVATFLHRVCPPTCLLCNDGVYQEAFIMIREKVDTLRAQSALTDQVIQQLKEENERLRTDNAKLKTLLSRHRKRSNS</sequence>
<organism evidence="3 4">
    <name type="scientific">Somion occarium</name>
    <dbReference type="NCBI Taxonomy" id="3059160"/>
    <lineage>
        <taxon>Eukaryota</taxon>
        <taxon>Fungi</taxon>
        <taxon>Dikarya</taxon>
        <taxon>Basidiomycota</taxon>
        <taxon>Agaricomycotina</taxon>
        <taxon>Agaricomycetes</taxon>
        <taxon>Polyporales</taxon>
        <taxon>Cerrenaceae</taxon>
        <taxon>Somion</taxon>
    </lineage>
</organism>
<evidence type="ECO:0000256" key="2">
    <source>
        <dbReference type="SAM" id="MobiDB-lite"/>
    </source>
</evidence>
<proteinExistence type="predicted"/>
<accession>A0ABP1D506</accession>
<dbReference type="SUPFAM" id="SSF52047">
    <property type="entry name" value="RNI-like"/>
    <property type="match status" value="1"/>
</dbReference>
<keyword evidence="1" id="KW-0175">Coiled coil</keyword>